<organism evidence="1 2">
    <name type="scientific">Arachis hypogaea</name>
    <name type="common">Peanut</name>
    <dbReference type="NCBI Taxonomy" id="3818"/>
    <lineage>
        <taxon>Eukaryota</taxon>
        <taxon>Viridiplantae</taxon>
        <taxon>Streptophyta</taxon>
        <taxon>Embryophyta</taxon>
        <taxon>Tracheophyta</taxon>
        <taxon>Spermatophyta</taxon>
        <taxon>Magnoliopsida</taxon>
        <taxon>eudicotyledons</taxon>
        <taxon>Gunneridae</taxon>
        <taxon>Pentapetalae</taxon>
        <taxon>rosids</taxon>
        <taxon>fabids</taxon>
        <taxon>Fabales</taxon>
        <taxon>Fabaceae</taxon>
        <taxon>Papilionoideae</taxon>
        <taxon>50 kb inversion clade</taxon>
        <taxon>dalbergioids sensu lato</taxon>
        <taxon>Dalbergieae</taxon>
        <taxon>Pterocarpus clade</taxon>
        <taxon>Arachis</taxon>
    </lineage>
</organism>
<proteinExistence type="predicted"/>
<comment type="caution">
    <text evidence="1">The sequence shown here is derived from an EMBL/GenBank/DDBJ whole genome shotgun (WGS) entry which is preliminary data.</text>
</comment>
<accession>A0A445CTE2</accession>
<dbReference type="EMBL" id="SDMP01000006">
    <property type="protein sequence ID" value="RYR54178.1"/>
    <property type="molecule type" value="Genomic_DNA"/>
</dbReference>
<reference evidence="1 2" key="1">
    <citation type="submission" date="2019-01" db="EMBL/GenBank/DDBJ databases">
        <title>Sequencing of cultivated peanut Arachis hypogaea provides insights into genome evolution and oil improvement.</title>
        <authorList>
            <person name="Chen X."/>
        </authorList>
    </citation>
    <scope>NUCLEOTIDE SEQUENCE [LARGE SCALE GENOMIC DNA]</scope>
    <source>
        <strain evidence="2">cv. Fuhuasheng</strain>
        <tissue evidence="1">Leaves</tissue>
    </source>
</reference>
<keyword evidence="2" id="KW-1185">Reference proteome</keyword>
<gene>
    <name evidence="1" type="ORF">Ahy_A06g029439</name>
</gene>
<sequence>MGQWLQQILNDIRQRQDYLTTWLRQKIKKAMLVHLETNEGFRYQRLTNRANIASAKSSKYIVEVIGSRGDIGGDVQVHSHAEGE</sequence>
<dbReference type="Proteomes" id="UP000289738">
    <property type="component" value="Chromosome A06"/>
</dbReference>
<dbReference type="AlphaFoldDB" id="A0A445CTE2"/>
<name>A0A445CTE2_ARAHY</name>
<protein>
    <submittedName>
        <fullName evidence="1">Uncharacterized protein</fullName>
    </submittedName>
</protein>
<evidence type="ECO:0000313" key="1">
    <source>
        <dbReference type="EMBL" id="RYR54178.1"/>
    </source>
</evidence>
<evidence type="ECO:0000313" key="2">
    <source>
        <dbReference type="Proteomes" id="UP000289738"/>
    </source>
</evidence>